<proteinExistence type="predicted"/>
<feature type="transmembrane region" description="Helical" evidence="1">
    <location>
        <begin position="37"/>
        <end position="61"/>
    </location>
</feature>
<dbReference type="Proteomes" id="UP000685013">
    <property type="component" value="Chromosome 4"/>
</dbReference>
<evidence type="ECO:0000256" key="1">
    <source>
        <dbReference type="SAM" id="Phobius"/>
    </source>
</evidence>
<keyword evidence="1" id="KW-1133">Transmembrane helix</keyword>
<keyword evidence="3" id="KW-1185">Reference proteome</keyword>
<name>A0AAV6NQY9_9ROSI</name>
<dbReference type="EMBL" id="JAGKQH010000004">
    <property type="protein sequence ID" value="KAG6600395.1"/>
    <property type="molecule type" value="Genomic_DNA"/>
</dbReference>
<reference evidence="2 3" key="1">
    <citation type="journal article" date="2021" name="Hortic Res">
        <title>The domestication of Cucurbita argyrosperma as revealed by the genome of its wild relative.</title>
        <authorList>
            <person name="Barrera-Redondo J."/>
            <person name="Sanchez-de la Vega G."/>
            <person name="Aguirre-Liguori J.A."/>
            <person name="Castellanos-Morales G."/>
            <person name="Gutierrez-Guerrero Y.T."/>
            <person name="Aguirre-Dugua X."/>
            <person name="Aguirre-Planter E."/>
            <person name="Tenaillon M.I."/>
            <person name="Lira-Saade R."/>
            <person name="Eguiarte L.E."/>
        </authorList>
    </citation>
    <scope>NUCLEOTIDE SEQUENCE [LARGE SCALE GENOMIC DNA]</scope>
    <source>
        <strain evidence="2">JBR-2021</strain>
    </source>
</reference>
<dbReference type="AlphaFoldDB" id="A0AAV6NQY9"/>
<feature type="transmembrane region" description="Helical" evidence="1">
    <location>
        <begin position="67"/>
        <end position="84"/>
    </location>
</feature>
<keyword evidence="1" id="KW-0472">Membrane</keyword>
<protein>
    <submittedName>
        <fullName evidence="2">Uncharacterized protein</fullName>
    </submittedName>
</protein>
<evidence type="ECO:0000313" key="3">
    <source>
        <dbReference type="Proteomes" id="UP000685013"/>
    </source>
</evidence>
<feature type="non-terminal residue" evidence="2">
    <location>
        <position position="1"/>
    </location>
</feature>
<keyword evidence="1" id="KW-0812">Transmembrane</keyword>
<accession>A0AAV6NQY9</accession>
<organism evidence="2 3">
    <name type="scientific">Cucurbita argyrosperma subsp. sororia</name>
    <dbReference type="NCBI Taxonomy" id="37648"/>
    <lineage>
        <taxon>Eukaryota</taxon>
        <taxon>Viridiplantae</taxon>
        <taxon>Streptophyta</taxon>
        <taxon>Embryophyta</taxon>
        <taxon>Tracheophyta</taxon>
        <taxon>Spermatophyta</taxon>
        <taxon>Magnoliopsida</taxon>
        <taxon>eudicotyledons</taxon>
        <taxon>Gunneridae</taxon>
        <taxon>Pentapetalae</taxon>
        <taxon>rosids</taxon>
        <taxon>fabids</taxon>
        <taxon>Cucurbitales</taxon>
        <taxon>Cucurbitaceae</taxon>
        <taxon>Cucurbiteae</taxon>
        <taxon>Cucurbita</taxon>
    </lineage>
</organism>
<comment type="caution">
    <text evidence="2">The sequence shown here is derived from an EMBL/GenBank/DDBJ whole genome shotgun (WGS) entry which is preliminary data.</text>
</comment>
<sequence>MRARAPLLHHSAIRGAILHLPEMKPRLRFDSAVSSKIMYFDGAMLLLSFPFLAIYQTFYFYSLSPPVLDAVLLLVLCRAYNLFVRMSGREGI</sequence>
<gene>
    <name evidence="2" type="ORF">SDJN03_05628</name>
</gene>
<evidence type="ECO:0000313" key="2">
    <source>
        <dbReference type="EMBL" id="KAG6600395.1"/>
    </source>
</evidence>